<evidence type="ECO:0000313" key="3">
    <source>
        <dbReference type="Proteomes" id="UP001229486"/>
    </source>
</evidence>
<dbReference type="EMBL" id="JAURTK010000021">
    <property type="protein sequence ID" value="MDP9651496.1"/>
    <property type="molecule type" value="Genomic_DNA"/>
</dbReference>
<proteinExistence type="predicted"/>
<dbReference type="AlphaFoldDB" id="A0AB73INE8"/>
<evidence type="ECO:0000256" key="1">
    <source>
        <dbReference type="SAM" id="SignalP"/>
    </source>
</evidence>
<organism evidence="2 3">
    <name type="scientific">Paraburkholderia caledonica</name>
    <dbReference type="NCBI Taxonomy" id="134536"/>
    <lineage>
        <taxon>Bacteria</taxon>
        <taxon>Pseudomonadati</taxon>
        <taxon>Pseudomonadota</taxon>
        <taxon>Betaproteobacteria</taxon>
        <taxon>Burkholderiales</taxon>
        <taxon>Burkholderiaceae</taxon>
        <taxon>Paraburkholderia</taxon>
    </lineage>
</organism>
<gene>
    <name evidence="2" type="ORF">J2793_006971</name>
</gene>
<reference evidence="2" key="1">
    <citation type="submission" date="2023-07" db="EMBL/GenBank/DDBJ databases">
        <title>Sorghum-associated microbial communities from plants grown in Nebraska, USA.</title>
        <authorList>
            <person name="Schachtman D."/>
        </authorList>
    </citation>
    <scope>NUCLEOTIDE SEQUENCE</scope>
    <source>
        <strain evidence="2">DS1061</strain>
    </source>
</reference>
<accession>A0AB73INE8</accession>
<protein>
    <submittedName>
        <fullName evidence="2">Uncharacterized protein</fullName>
    </submittedName>
</protein>
<feature type="signal peptide" evidence="1">
    <location>
        <begin position="1"/>
        <end position="25"/>
    </location>
</feature>
<keyword evidence="1" id="KW-0732">Signal</keyword>
<feature type="chain" id="PRO_5044498747" evidence="1">
    <location>
        <begin position="26"/>
        <end position="92"/>
    </location>
</feature>
<name>A0AB73INE8_9BURK</name>
<evidence type="ECO:0000313" key="2">
    <source>
        <dbReference type="EMBL" id="MDP9651496.1"/>
    </source>
</evidence>
<sequence length="92" mass="10221">MHRSRRVACSLLVFLGAVSASIASAQTQNPKSASPDSGIWAMPERELVNTPVPTVQRRADWTFRPGQATLNYRLRYRETGPGRKTILPARSL</sequence>
<dbReference type="Proteomes" id="UP001229486">
    <property type="component" value="Unassembled WGS sequence"/>
</dbReference>
<comment type="caution">
    <text evidence="2">The sequence shown here is derived from an EMBL/GenBank/DDBJ whole genome shotgun (WGS) entry which is preliminary data.</text>
</comment>